<sequence length="102" mass="11371">MGRAADLTLPPRIVSLRRDCHGNIQCLTAADLDKYVADACLLNFSIKYRTINKYSRNQNPLLQLAYSSTPNLAATLTVIPESTEERDETNETPASVEVFLKN</sequence>
<protein>
    <submittedName>
        <fullName evidence="2">Uncharacterized protein</fullName>
    </submittedName>
</protein>
<proteinExistence type="predicted"/>
<evidence type="ECO:0000313" key="3">
    <source>
        <dbReference type="Proteomes" id="UP001497480"/>
    </source>
</evidence>
<reference evidence="2 3" key="1">
    <citation type="submission" date="2024-03" db="EMBL/GenBank/DDBJ databases">
        <authorList>
            <person name="Martinez-Hernandez J."/>
        </authorList>
    </citation>
    <scope>NUCLEOTIDE SEQUENCE [LARGE SCALE GENOMIC DNA]</scope>
</reference>
<evidence type="ECO:0000313" key="2">
    <source>
        <dbReference type="EMBL" id="CAL0331001.1"/>
    </source>
</evidence>
<name>A0AAV1YAI0_LUPLU</name>
<feature type="region of interest" description="Disordered" evidence="1">
    <location>
        <begin position="82"/>
        <end position="102"/>
    </location>
</feature>
<gene>
    <name evidence="2" type="ORF">LLUT_LOCUS32061</name>
</gene>
<keyword evidence="3" id="KW-1185">Reference proteome</keyword>
<comment type="caution">
    <text evidence="2">The sequence shown here is derived from an EMBL/GenBank/DDBJ whole genome shotgun (WGS) entry which is preliminary data.</text>
</comment>
<evidence type="ECO:0000256" key="1">
    <source>
        <dbReference type="SAM" id="MobiDB-lite"/>
    </source>
</evidence>
<dbReference type="AlphaFoldDB" id="A0AAV1YAI0"/>
<dbReference type="EMBL" id="CAXHTB010000023">
    <property type="protein sequence ID" value="CAL0331001.1"/>
    <property type="molecule type" value="Genomic_DNA"/>
</dbReference>
<accession>A0AAV1YAI0</accession>
<dbReference type="Proteomes" id="UP001497480">
    <property type="component" value="Unassembled WGS sequence"/>
</dbReference>
<organism evidence="2 3">
    <name type="scientific">Lupinus luteus</name>
    <name type="common">European yellow lupine</name>
    <dbReference type="NCBI Taxonomy" id="3873"/>
    <lineage>
        <taxon>Eukaryota</taxon>
        <taxon>Viridiplantae</taxon>
        <taxon>Streptophyta</taxon>
        <taxon>Embryophyta</taxon>
        <taxon>Tracheophyta</taxon>
        <taxon>Spermatophyta</taxon>
        <taxon>Magnoliopsida</taxon>
        <taxon>eudicotyledons</taxon>
        <taxon>Gunneridae</taxon>
        <taxon>Pentapetalae</taxon>
        <taxon>rosids</taxon>
        <taxon>fabids</taxon>
        <taxon>Fabales</taxon>
        <taxon>Fabaceae</taxon>
        <taxon>Papilionoideae</taxon>
        <taxon>50 kb inversion clade</taxon>
        <taxon>genistoids sensu lato</taxon>
        <taxon>core genistoids</taxon>
        <taxon>Genisteae</taxon>
        <taxon>Lupinus</taxon>
    </lineage>
</organism>